<organism evidence="1">
    <name type="scientific">candidate division WOR-3 bacterium</name>
    <dbReference type="NCBI Taxonomy" id="2052148"/>
    <lineage>
        <taxon>Bacteria</taxon>
        <taxon>Bacteria division WOR-3</taxon>
    </lineage>
</organism>
<dbReference type="EMBL" id="DSBX01000191">
    <property type="protein sequence ID" value="HDQ99625.1"/>
    <property type="molecule type" value="Genomic_DNA"/>
</dbReference>
<gene>
    <name evidence="1" type="ORF">ENN51_04995</name>
</gene>
<reference evidence="1" key="1">
    <citation type="journal article" date="2020" name="mSystems">
        <title>Genome- and Community-Level Interaction Insights into Carbon Utilization and Element Cycling Functions of Hydrothermarchaeota in Hydrothermal Sediment.</title>
        <authorList>
            <person name="Zhou Z."/>
            <person name="Liu Y."/>
            <person name="Xu W."/>
            <person name="Pan J."/>
            <person name="Luo Z.H."/>
            <person name="Li M."/>
        </authorList>
    </citation>
    <scope>NUCLEOTIDE SEQUENCE [LARGE SCALE GENOMIC DNA]</scope>
    <source>
        <strain evidence="1">SpSt-1182</strain>
    </source>
</reference>
<evidence type="ECO:0000313" key="1">
    <source>
        <dbReference type="EMBL" id="HDQ99625.1"/>
    </source>
</evidence>
<sequence length="181" mass="20376">MRLLSVLEWHFGRYPLLQAADIYKLVHQGVFGPGHIIADVDQARRALEEELAGLRRRRCLLAVESEEPLDPDGRLVRLNLEPLESLPDAVDRVLPVLLATAAETRGGPELMAARVAEALDWCRDRLPDRFEALARLASESEEVGWPARHHSSVYAAAYRPVYRVVSARRWRQAHRPCGTSG</sequence>
<proteinExistence type="predicted"/>
<accession>A0A7V0T6B0</accession>
<name>A0A7V0T6B0_UNCW3</name>
<comment type="caution">
    <text evidence="1">The sequence shown here is derived from an EMBL/GenBank/DDBJ whole genome shotgun (WGS) entry which is preliminary data.</text>
</comment>
<protein>
    <submittedName>
        <fullName evidence="1">Uncharacterized protein</fullName>
    </submittedName>
</protein>
<dbReference type="AlphaFoldDB" id="A0A7V0T6B0"/>
<dbReference type="Proteomes" id="UP000885672">
    <property type="component" value="Unassembled WGS sequence"/>
</dbReference>